<dbReference type="STRING" id="589865.DaAHT2_0996"/>
<dbReference type="InterPro" id="IPR035093">
    <property type="entry name" value="RelE/ParE_toxin_dom_sf"/>
</dbReference>
<dbReference type="PANTHER" id="PTHR38813:SF1">
    <property type="entry name" value="TOXIN RELE1-RELATED"/>
    <property type="match status" value="1"/>
</dbReference>
<protein>
    <submittedName>
        <fullName evidence="2">Plasmid stabilization system</fullName>
    </submittedName>
</protein>
<dbReference type="HOGENOM" id="CLU_155761_6_1_7"/>
<dbReference type="eggNOG" id="COG2026">
    <property type="taxonomic scope" value="Bacteria"/>
</dbReference>
<dbReference type="InterPro" id="IPR007712">
    <property type="entry name" value="RelE/ParE_toxin"/>
</dbReference>
<keyword evidence="3" id="KW-1185">Reference proteome</keyword>
<dbReference type="PANTHER" id="PTHR38813">
    <property type="match status" value="1"/>
</dbReference>
<sequence>MSHMKRLTYSRDALKTLGRIPADTARLIRSKLEQYAAEPASLTNNVKAIKGQPGYLRLRIGDWRVIFSDNGEVIAVIKLAPRGGAYS</sequence>
<name>D6Z2C4_DESAT</name>
<evidence type="ECO:0000256" key="1">
    <source>
        <dbReference type="ARBA" id="ARBA00022649"/>
    </source>
</evidence>
<proteinExistence type="predicted"/>
<evidence type="ECO:0000313" key="3">
    <source>
        <dbReference type="Proteomes" id="UP000001508"/>
    </source>
</evidence>
<dbReference type="EMBL" id="CP001940">
    <property type="protein sequence ID" value="ADH85699.1"/>
    <property type="molecule type" value="Genomic_DNA"/>
</dbReference>
<dbReference type="KEGG" id="dak:DaAHT2_0996"/>
<dbReference type="InParanoid" id="D6Z2C4"/>
<keyword evidence="1" id="KW-1277">Toxin-antitoxin system</keyword>
<dbReference type="InterPro" id="IPR052747">
    <property type="entry name" value="TA_system_RelE_toxin"/>
</dbReference>
<reference evidence="3" key="1">
    <citation type="submission" date="2010-02" db="EMBL/GenBank/DDBJ databases">
        <title>Complete sequence of Desulfurivibrio alkaliphilus AHT2.</title>
        <authorList>
            <consortium name="US DOE Joint Genome Institute"/>
            <person name="Pitluck S."/>
            <person name="Chertkov O."/>
            <person name="Detter J.C."/>
            <person name="Han C."/>
            <person name="Tapia R."/>
            <person name="Larimer F."/>
            <person name="Land M."/>
            <person name="Hauser L."/>
            <person name="Kyrpides N."/>
            <person name="Mikhailova N."/>
            <person name="Sorokin D.Y."/>
            <person name="Muyzer G."/>
            <person name="Woyke T."/>
        </authorList>
    </citation>
    <scope>NUCLEOTIDE SEQUENCE [LARGE SCALE GENOMIC DNA]</scope>
    <source>
        <strain evidence="3">DSM 19089 / UNIQEM U267 / AHT2</strain>
    </source>
</reference>
<organism evidence="2 3">
    <name type="scientific">Desulfurivibrio alkaliphilus (strain DSM 19089 / UNIQEM U267 / AHT2)</name>
    <dbReference type="NCBI Taxonomy" id="589865"/>
    <lineage>
        <taxon>Bacteria</taxon>
        <taxon>Pseudomonadati</taxon>
        <taxon>Thermodesulfobacteriota</taxon>
        <taxon>Desulfobulbia</taxon>
        <taxon>Desulfobulbales</taxon>
        <taxon>Desulfobulbaceae</taxon>
        <taxon>Desulfurivibrio</taxon>
    </lineage>
</organism>
<gene>
    <name evidence="2" type="ordered locus">DaAHT2_0996</name>
</gene>
<dbReference type="Pfam" id="PF05016">
    <property type="entry name" value="ParE_toxin"/>
    <property type="match status" value="1"/>
</dbReference>
<evidence type="ECO:0000313" key="2">
    <source>
        <dbReference type="EMBL" id="ADH85699.1"/>
    </source>
</evidence>
<dbReference type="SUPFAM" id="SSF143011">
    <property type="entry name" value="RelE-like"/>
    <property type="match status" value="1"/>
</dbReference>
<dbReference type="AlphaFoldDB" id="D6Z2C4"/>
<dbReference type="Gene3D" id="3.30.2310.20">
    <property type="entry name" value="RelE-like"/>
    <property type="match status" value="1"/>
</dbReference>
<accession>D6Z2C4</accession>
<dbReference type="Proteomes" id="UP000001508">
    <property type="component" value="Chromosome"/>
</dbReference>